<dbReference type="InParanoid" id="A0A068V2D5"/>
<protein>
    <submittedName>
        <fullName evidence="1">Uncharacterized protein</fullName>
    </submittedName>
</protein>
<dbReference type="PhylomeDB" id="A0A068V2D5"/>
<dbReference type="OrthoDB" id="1923904at2759"/>
<dbReference type="OMA" id="GHKWKSG"/>
<dbReference type="Proteomes" id="UP000295252">
    <property type="component" value="Chromosome VII"/>
</dbReference>
<dbReference type="AlphaFoldDB" id="A0A068V2D5"/>
<proteinExistence type="predicted"/>
<reference evidence="2" key="1">
    <citation type="journal article" date="2014" name="Science">
        <title>The coffee genome provides insight into the convergent evolution of caffeine biosynthesis.</title>
        <authorList>
            <person name="Denoeud F."/>
            <person name="Carretero-Paulet L."/>
            <person name="Dereeper A."/>
            <person name="Droc G."/>
            <person name="Guyot R."/>
            <person name="Pietrella M."/>
            <person name="Zheng C."/>
            <person name="Alberti A."/>
            <person name="Anthony F."/>
            <person name="Aprea G."/>
            <person name="Aury J.M."/>
            <person name="Bento P."/>
            <person name="Bernard M."/>
            <person name="Bocs S."/>
            <person name="Campa C."/>
            <person name="Cenci A."/>
            <person name="Combes M.C."/>
            <person name="Crouzillat D."/>
            <person name="Da Silva C."/>
            <person name="Daddiego L."/>
            <person name="De Bellis F."/>
            <person name="Dussert S."/>
            <person name="Garsmeur O."/>
            <person name="Gayraud T."/>
            <person name="Guignon V."/>
            <person name="Jahn K."/>
            <person name="Jamilloux V."/>
            <person name="Joet T."/>
            <person name="Labadie K."/>
            <person name="Lan T."/>
            <person name="Leclercq J."/>
            <person name="Lepelley M."/>
            <person name="Leroy T."/>
            <person name="Li L.T."/>
            <person name="Librado P."/>
            <person name="Lopez L."/>
            <person name="Munoz A."/>
            <person name="Noel B."/>
            <person name="Pallavicini A."/>
            <person name="Perrotta G."/>
            <person name="Poncet V."/>
            <person name="Pot D."/>
            <person name="Priyono X."/>
            <person name="Rigoreau M."/>
            <person name="Rouard M."/>
            <person name="Rozas J."/>
            <person name="Tranchant-Dubreuil C."/>
            <person name="VanBuren R."/>
            <person name="Zhang Q."/>
            <person name="Andrade A.C."/>
            <person name="Argout X."/>
            <person name="Bertrand B."/>
            <person name="de Kochko A."/>
            <person name="Graziosi G."/>
            <person name="Henry R.J."/>
            <person name="Jayarama X."/>
            <person name="Ming R."/>
            <person name="Nagai C."/>
            <person name="Rounsley S."/>
            <person name="Sankoff D."/>
            <person name="Giuliano G."/>
            <person name="Albert V.A."/>
            <person name="Wincker P."/>
            <person name="Lashermes P."/>
        </authorList>
    </citation>
    <scope>NUCLEOTIDE SEQUENCE [LARGE SCALE GENOMIC DNA]</scope>
    <source>
        <strain evidence="2">cv. DH200-94</strain>
    </source>
</reference>
<keyword evidence="2" id="KW-1185">Reference proteome</keyword>
<accession>A0A068V2D5</accession>
<evidence type="ECO:0000313" key="2">
    <source>
        <dbReference type="Proteomes" id="UP000295252"/>
    </source>
</evidence>
<dbReference type="EMBL" id="HG739175">
    <property type="protein sequence ID" value="CDP14687.1"/>
    <property type="molecule type" value="Genomic_DNA"/>
</dbReference>
<dbReference type="Gramene" id="CDP14687">
    <property type="protein sequence ID" value="CDP14687"/>
    <property type="gene ID" value="GSCOC_T00042098001"/>
</dbReference>
<dbReference type="PANTHER" id="PTHR33090">
    <property type="entry name" value="DUF3774 DOMAIN PROTEIN-RELATED"/>
    <property type="match status" value="1"/>
</dbReference>
<dbReference type="InterPro" id="IPR022251">
    <property type="entry name" value="DUF3774_wound-induced"/>
</dbReference>
<sequence length="93" mass="10336">MSYFSQVWRAASVVVVTGHSDQGHKWKSGIKTLHQGKKRFFSSSGDGADFRPVSVVFASDMEGAFTSGKGEERKKQTDDSLRQVMYLNCWGQG</sequence>
<dbReference type="Pfam" id="PF12609">
    <property type="entry name" value="DUF3774"/>
    <property type="match status" value="1"/>
</dbReference>
<name>A0A068V2D5_COFCA</name>
<organism evidence="1 2">
    <name type="scientific">Coffea canephora</name>
    <name type="common">Robusta coffee</name>
    <dbReference type="NCBI Taxonomy" id="49390"/>
    <lineage>
        <taxon>Eukaryota</taxon>
        <taxon>Viridiplantae</taxon>
        <taxon>Streptophyta</taxon>
        <taxon>Embryophyta</taxon>
        <taxon>Tracheophyta</taxon>
        <taxon>Spermatophyta</taxon>
        <taxon>Magnoliopsida</taxon>
        <taxon>eudicotyledons</taxon>
        <taxon>Gunneridae</taxon>
        <taxon>Pentapetalae</taxon>
        <taxon>asterids</taxon>
        <taxon>lamiids</taxon>
        <taxon>Gentianales</taxon>
        <taxon>Rubiaceae</taxon>
        <taxon>Ixoroideae</taxon>
        <taxon>Gardenieae complex</taxon>
        <taxon>Bertiereae - Coffeeae clade</taxon>
        <taxon>Coffeeae</taxon>
        <taxon>Coffea</taxon>
    </lineage>
</organism>
<evidence type="ECO:0000313" key="1">
    <source>
        <dbReference type="EMBL" id="CDP14687.1"/>
    </source>
</evidence>
<dbReference type="FunCoup" id="A0A068V2D5">
    <property type="interactions" value="35"/>
</dbReference>
<gene>
    <name evidence="1" type="ORF">GSCOC_T00042098001</name>
</gene>